<dbReference type="Gramene" id="EFJ11256">
    <property type="protein sequence ID" value="EFJ11256"/>
    <property type="gene ID" value="SELMODRAFT_18637"/>
</dbReference>
<dbReference type="OrthoDB" id="2387658at2759"/>
<dbReference type="EMBL" id="GL377648">
    <property type="protein sequence ID" value="EFJ11256.1"/>
    <property type="molecule type" value="Genomic_DNA"/>
</dbReference>
<dbReference type="GO" id="GO:0005737">
    <property type="term" value="C:cytoplasm"/>
    <property type="evidence" value="ECO:0000318"/>
    <property type="project" value="GO_Central"/>
</dbReference>
<dbReference type="SUPFAM" id="SSF51316">
    <property type="entry name" value="Mss4-like"/>
    <property type="match status" value="1"/>
</dbReference>
<dbReference type="HOGENOM" id="CLU_031040_8_1_1"/>
<accession>D8SW94</accession>
<sequence length="98" mass="10720">GQQRREEEWRAVLNPEQTLRIKRTGTGKHNEDGVHNCAGCGTPLYKSTTDSDCIYEGLPGAINRTVDAEGHRIEITCAACGRHLGHVFNGEGFPTPTD</sequence>
<evidence type="ECO:0000256" key="1">
    <source>
        <dbReference type="ARBA" id="ARBA00001947"/>
    </source>
</evidence>
<dbReference type="GO" id="GO:0034599">
    <property type="term" value="P:cellular response to oxidative stress"/>
    <property type="evidence" value="ECO:0000318"/>
    <property type="project" value="GO_Central"/>
</dbReference>
<evidence type="ECO:0000256" key="2">
    <source>
        <dbReference type="ARBA" id="ARBA00007174"/>
    </source>
</evidence>
<dbReference type="InterPro" id="IPR011057">
    <property type="entry name" value="Mss4-like_sf"/>
</dbReference>
<dbReference type="AlphaFoldDB" id="D8SW94"/>
<dbReference type="Gramene" id="EFJ11186">
    <property type="protein sequence ID" value="EFJ11186"/>
    <property type="gene ID" value="SELMODRAFT_18636"/>
</dbReference>
<organism evidence="10">
    <name type="scientific">Selaginella moellendorffii</name>
    <name type="common">Spikemoss</name>
    <dbReference type="NCBI Taxonomy" id="88036"/>
    <lineage>
        <taxon>Eukaryota</taxon>
        <taxon>Viridiplantae</taxon>
        <taxon>Streptophyta</taxon>
        <taxon>Embryophyta</taxon>
        <taxon>Tracheophyta</taxon>
        <taxon>Lycopodiopsida</taxon>
        <taxon>Selaginellales</taxon>
        <taxon>Selaginellaceae</taxon>
        <taxon>Selaginella</taxon>
    </lineage>
</organism>
<keyword evidence="4" id="KW-0862">Zinc</keyword>
<feature type="non-terminal residue" evidence="9">
    <location>
        <position position="1"/>
    </location>
</feature>
<dbReference type="InParanoid" id="D8SW94"/>
<dbReference type="InterPro" id="IPR028427">
    <property type="entry name" value="Met_Sox_Rdtase_MsrB"/>
</dbReference>
<dbReference type="PROSITE" id="PS51790">
    <property type="entry name" value="MSRB"/>
    <property type="match status" value="1"/>
</dbReference>
<comment type="cofactor">
    <cofactor evidence="1">
        <name>Zn(2+)</name>
        <dbReference type="ChEBI" id="CHEBI:29105"/>
    </cofactor>
</comment>
<dbReference type="KEGG" id="smo:SELMODRAFT_18636"/>
<dbReference type="PANTHER" id="PTHR46081">
    <property type="entry name" value="PEPTIDE METHIONINE SULFOXIDE REDUCTASE 2"/>
    <property type="match status" value="1"/>
</dbReference>
<comment type="similarity">
    <text evidence="2">Belongs to the MsrB Met sulfoxide reductase family.</text>
</comment>
<dbReference type="Pfam" id="PF01641">
    <property type="entry name" value="SelR"/>
    <property type="match status" value="1"/>
</dbReference>
<feature type="non-terminal residue" evidence="9">
    <location>
        <position position="98"/>
    </location>
</feature>
<dbReference type="GO" id="GO:0033743">
    <property type="term" value="F:peptide-methionine (R)-S-oxide reductase activity"/>
    <property type="evidence" value="ECO:0000318"/>
    <property type="project" value="GO_Central"/>
</dbReference>
<evidence type="ECO:0000256" key="4">
    <source>
        <dbReference type="ARBA" id="ARBA00022833"/>
    </source>
</evidence>
<dbReference type="GO" id="GO:0046872">
    <property type="term" value="F:metal ion binding"/>
    <property type="evidence" value="ECO:0007669"/>
    <property type="project" value="UniProtKB-KW"/>
</dbReference>
<keyword evidence="10" id="KW-1185">Reference proteome</keyword>
<dbReference type="KEGG" id="smo:SELMODRAFT_18637"/>
<evidence type="ECO:0000259" key="7">
    <source>
        <dbReference type="PROSITE" id="PS51790"/>
    </source>
</evidence>
<proteinExistence type="inferred from homology"/>
<evidence type="ECO:0000313" key="9">
    <source>
        <dbReference type="EMBL" id="EFJ11256.1"/>
    </source>
</evidence>
<dbReference type="InterPro" id="IPR002579">
    <property type="entry name" value="Met_Sox_Rdtase_MsrB_dom"/>
</dbReference>
<dbReference type="EMBL" id="GL377648">
    <property type="protein sequence ID" value="EFJ11186.1"/>
    <property type="molecule type" value="Genomic_DNA"/>
</dbReference>
<name>D8SW94_SELML</name>
<keyword evidence="5" id="KW-0560">Oxidoreductase</keyword>
<keyword evidence="6" id="KW-0676">Redox-active center</keyword>
<evidence type="ECO:0000256" key="5">
    <source>
        <dbReference type="ARBA" id="ARBA00023002"/>
    </source>
</evidence>
<dbReference type="Proteomes" id="UP000001514">
    <property type="component" value="Unassembled WGS sequence"/>
</dbReference>
<protein>
    <recommendedName>
        <fullName evidence="7">MsrB domain-containing protein</fullName>
    </recommendedName>
</protein>
<dbReference type="GO" id="GO:0030091">
    <property type="term" value="P:protein repair"/>
    <property type="evidence" value="ECO:0007669"/>
    <property type="project" value="InterPro"/>
</dbReference>
<feature type="domain" description="MsrB" evidence="7">
    <location>
        <begin position="6"/>
        <end position="98"/>
    </location>
</feature>
<dbReference type="PANTHER" id="PTHR46081:SF8">
    <property type="entry name" value="PEPTIDE METHIONINE SULFOXIDE REDUCTASE 2"/>
    <property type="match status" value="1"/>
</dbReference>
<evidence type="ECO:0000256" key="3">
    <source>
        <dbReference type="ARBA" id="ARBA00022723"/>
    </source>
</evidence>
<gene>
    <name evidence="8" type="ORF">SELMODRAFT_18636</name>
    <name evidence="9" type="ORF">SELMODRAFT_18637</name>
</gene>
<evidence type="ECO:0000313" key="8">
    <source>
        <dbReference type="EMBL" id="EFJ11186.1"/>
    </source>
</evidence>
<dbReference type="eggNOG" id="KOG0856">
    <property type="taxonomic scope" value="Eukaryota"/>
</dbReference>
<reference evidence="9 10" key="1">
    <citation type="journal article" date="2011" name="Science">
        <title>The Selaginella genome identifies genetic changes associated with the evolution of vascular plants.</title>
        <authorList>
            <person name="Banks J.A."/>
            <person name="Nishiyama T."/>
            <person name="Hasebe M."/>
            <person name="Bowman J.L."/>
            <person name="Gribskov M."/>
            <person name="dePamphilis C."/>
            <person name="Albert V.A."/>
            <person name="Aono N."/>
            <person name="Aoyama T."/>
            <person name="Ambrose B.A."/>
            <person name="Ashton N.W."/>
            <person name="Axtell M.J."/>
            <person name="Barker E."/>
            <person name="Barker M.S."/>
            <person name="Bennetzen J.L."/>
            <person name="Bonawitz N.D."/>
            <person name="Chapple C."/>
            <person name="Cheng C."/>
            <person name="Correa L.G."/>
            <person name="Dacre M."/>
            <person name="DeBarry J."/>
            <person name="Dreyer I."/>
            <person name="Elias M."/>
            <person name="Engstrom E.M."/>
            <person name="Estelle M."/>
            <person name="Feng L."/>
            <person name="Finet C."/>
            <person name="Floyd S.K."/>
            <person name="Frommer W.B."/>
            <person name="Fujita T."/>
            <person name="Gramzow L."/>
            <person name="Gutensohn M."/>
            <person name="Harholt J."/>
            <person name="Hattori M."/>
            <person name="Heyl A."/>
            <person name="Hirai T."/>
            <person name="Hiwatashi Y."/>
            <person name="Ishikawa M."/>
            <person name="Iwata M."/>
            <person name="Karol K.G."/>
            <person name="Koehler B."/>
            <person name="Kolukisaoglu U."/>
            <person name="Kubo M."/>
            <person name="Kurata T."/>
            <person name="Lalonde S."/>
            <person name="Li K."/>
            <person name="Li Y."/>
            <person name="Litt A."/>
            <person name="Lyons E."/>
            <person name="Manning G."/>
            <person name="Maruyama T."/>
            <person name="Michael T.P."/>
            <person name="Mikami K."/>
            <person name="Miyazaki S."/>
            <person name="Morinaga S."/>
            <person name="Murata T."/>
            <person name="Mueller-Roeber B."/>
            <person name="Nelson D.R."/>
            <person name="Obara M."/>
            <person name="Oguri Y."/>
            <person name="Olmstead R.G."/>
            <person name="Onodera N."/>
            <person name="Petersen B.L."/>
            <person name="Pils B."/>
            <person name="Prigge M."/>
            <person name="Rensing S.A."/>
            <person name="Riano-Pachon D.M."/>
            <person name="Roberts A.W."/>
            <person name="Sato Y."/>
            <person name="Scheller H.V."/>
            <person name="Schulz B."/>
            <person name="Schulz C."/>
            <person name="Shakirov E.V."/>
            <person name="Shibagaki N."/>
            <person name="Shinohara N."/>
            <person name="Shippen D.E."/>
            <person name="Soerensen I."/>
            <person name="Sotooka R."/>
            <person name="Sugimoto N."/>
            <person name="Sugita M."/>
            <person name="Sumikawa N."/>
            <person name="Tanurdzic M."/>
            <person name="Theissen G."/>
            <person name="Ulvskov P."/>
            <person name="Wakazuki S."/>
            <person name="Weng J.K."/>
            <person name="Willats W.W."/>
            <person name="Wipf D."/>
            <person name="Wolf P.G."/>
            <person name="Yang L."/>
            <person name="Zimmer A.D."/>
            <person name="Zhu Q."/>
            <person name="Mitros T."/>
            <person name="Hellsten U."/>
            <person name="Loque D."/>
            <person name="Otillar R."/>
            <person name="Salamov A."/>
            <person name="Schmutz J."/>
            <person name="Shapiro H."/>
            <person name="Lindquist E."/>
            <person name="Lucas S."/>
            <person name="Rokhsar D."/>
            <person name="Grigoriev I.V."/>
        </authorList>
    </citation>
    <scope>NUCLEOTIDE SEQUENCE [LARGE SCALE GENOMIC DNA]</scope>
</reference>
<dbReference type="Gene3D" id="2.170.150.20">
    <property type="entry name" value="Peptide methionine sulfoxide reductase"/>
    <property type="match status" value="1"/>
</dbReference>
<keyword evidence="3" id="KW-0479">Metal-binding</keyword>
<evidence type="ECO:0000256" key="6">
    <source>
        <dbReference type="ARBA" id="ARBA00023284"/>
    </source>
</evidence>
<evidence type="ECO:0000313" key="10">
    <source>
        <dbReference type="Proteomes" id="UP000001514"/>
    </source>
</evidence>